<keyword evidence="2" id="KW-1185">Reference proteome</keyword>
<accession>R7QGR3</accession>
<dbReference type="RefSeq" id="XP_005716470.1">
    <property type="nucleotide sequence ID" value="XM_005716413.1"/>
</dbReference>
<gene>
    <name evidence="1" type="ORF">CHC_T00004923001</name>
</gene>
<dbReference type="Proteomes" id="UP000012073">
    <property type="component" value="Unassembled WGS sequence"/>
</dbReference>
<name>R7QGR3_CHOCR</name>
<dbReference type="AlphaFoldDB" id="R7QGR3"/>
<evidence type="ECO:0000313" key="1">
    <source>
        <dbReference type="EMBL" id="CDF36651.1"/>
    </source>
</evidence>
<organism evidence="1 2">
    <name type="scientific">Chondrus crispus</name>
    <name type="common">Carrageen Irish moss</name>
    <name type="synonym">Polymorpha crispa</name>
    <dbReference type="NCBI Taxonomy" id="2769"/>
    <lineage>
        <taxon>Eukaryota</taxon>
        <taxon>Rhodophyta</taxon>
        <taxon>Florideophyceae</taxon>
        <taxon>Rhodymeniophycidae</taxon>
        <taxon>Gigartinales</taxon>
        <taxon>Gigartinaceae</taxon>
        <taxon>Chondrus</taxon>
    </lineage>
</organism>
<proteinExistence type="predicted"/>
<dbReference type="Gramene" id="CDF36651">
    <property type="protein sequence ID" value="CDF36651"/>
    <property type="gene ID" value="CHC_T00004923001"/>
</dbReference>
<protein>
    <submittedName>
        <fullName evidence="1">Uncharacterized protein</fullName>
    </submittedName>
</protein>
<evidence type="ECO:0000313" key="2">
    <source>
        <dbReference type="Proteomes" id="UP000012073"/>
    </source>
</evidence>
<dbReference type="EMBL" id="HG001794">
    <property type="protein sequence ID" value="CDF36651.1"/>
    <property type="molecule type" value="Genomic_DNA"/>
</dbReference>
<dbReference type="KEGG" id="ccp:CHC_T00004923001"/>
<sequence length="77" mass="8951">MSVKIPRRTLSLSFLRCGDMMDGVSDSASSQTPMPWQFDIDLMVCRLCLDERHQDSPCSACRERFRRWKRDSSGHAR</sequence>
<dbReference type="GeneID" id="17324184"/>
<reference evidence="2" key="1">
    <citation type="journal article" date="2013" name="Proc. Natl. Acad. Sci. U.S.A.">
        <title>Genome structure and metabolic features in the red seaweed Chondrus crispus shed light on evolution of the Archaeplastida.</title>
        <authorList>
            <person name="Collen J."/>
            <person name="Porcel B."/>
            <person name="Carre W."/>
            <person name="Ball S.G."/>
            <person name="Chaparro C."/>
            <person name="Tonon T."/>
            <person name="Barbeyron T."/>
            <person name="Michel G."/>
            <person name="Noel B."/>
            <person name="Valentin K."/>
            <person name="Elias M."/>
            <person name="Artiguenave F."/>
            <person name="Arun A."/>
            <person name="Aury J.M."/>
            <person name="Barbosa-Neto J.F."/>
            <person name="Bothwell J.H."/>
            <person name="Bouget F.Y."/>
            <person name="Brillet L."/>
            <person name="Cabello-Hurtado F."/>
            <person name="Capella-Gutierrez S."/>
            <person name="Charrier B."/>
            <person name="Cladiere L."/>
            <person name="Cock J.M."/>
            <person name="Coelho S.M."/>
            <person name="Colleoni C."/>
            <person name="Czjzek M."/>
            <person name="Da Silva C."/>
            <person name="Delage L."/>
            <person name="Denoeud F."/>
            <person name="Deschamps P."/>
            <person name="Dittami S.M."/>
            <person name="Gabaldon T."/>
            <person name="Gachon C.M."/>
            <person name="Groisillier A."/>
            <person name="Herve C."/>
            <person name="Jabbari K."/>
            <person name="Katinka M."/>
            <person name="Kloareg B."/>
            <person name="Kowalczyk N."/>
            <person name="Labadie K."/>
            <person name="Leblanc C."/>
            <person name="Lopez P.J."/>
            <person name="McLachlan D.H."/>
            <person name="Meslet-Cladiere L."/>
            <person name="Moustafa A."/>
            <person name="Nehr Z."/>
            <person name="Nyvall Collen P."/>
            <person name="Panaud O."/>
            <person name="Partensky F."/>
            <person name="Poulain J."/>
            <person name="Rensing S.A."/>
            <person name="Rousvoal S."/>
            <person name="Samson G."/>
            <person name="Symeonidi A."/>
            <person name="Weissenbach J."/>
            <person name="Zambounis A."/>
            <person name="Wincker P."/>
            <person name="Boyen C."/>
        </authorList>
    </citation>
    <scope>NUCLEOTIDE SEQUENCE [LARGE SCALE GENOMIC DNA]</scope>
    <source>
        <strain evidence="2">cv. Stackhouse</strain>
    </source>
</reference>